<dbReference type="PANTHER" id="PTHR47143:SF1">
    <property type="entry name" value="ION_TRANS DOMAIN-CONTAINING PROTEIN"/>
    <property type="match status" value="1"/>
</dbReference>
<feature type="transmembrane region" description="Helical" evidence="14">
    <location>
        <begin position="570"/>
        <end position="589"/>
    </location>
</feature>
<evidence type="ECO:0000256" key="5">
    <source>
        <dbReference type="ARBA" id="ARBA00022737"/>
    </source>
</evidence>
<dbReference type="Pfam" id="PF00023">
    <property type="entry name" value="Ank"/>
    <property type="match status" value="2"/>
</dbReference>
<keyword evidence="9 14" id="KW-0472">Membrane</keyword>
<feature type="repeat" description="ANK" evidence="12">
    <location>
        <begin position="367"/>
        <end position="399"/>
    </location>
</feature>
<dbReference type="InterPro" id="IPR036770">
    <property type="entry name" value="Ankyrin_rpt-contain_sf"/>
</dbReference>
<evidence type="ECO:0000313" key="17">
    <source>
        <dbReference type="Proteomes" id="UP001153737"/>
    </source>
</evidence>
<dbReference type="Gene3D" id="1.25.40.20">
    <property type="entry name" value="Ankyrin repeat-containing domain"/>
    <property type="match status" value="1"/>
</dbReference>
<dbReference type="PANTHER" id="PTHR47143">
    <property type="entry name" value="TRANSIENT RECEPTOR POTENTIAL CATION CHANNEL PROTEIN PAINLESS"/>
    <property type="match status" value="1"/>
</dbReference>
<feature type="region of interest" description="Disordered" evidence="13">
    <location>
        <begin position="31"/>
        <end position="60"/>
    </location>
</feature>
<name>A0A9N9S7J4_PHACE</name>
<evidence type="ECO:0000256" key="2">
    <source>
        <dbReference type="ARBA" id="ARBA00022448"/>
    </source>
</evidence>
<feature type="repeat" description="ANK" evidence="12">
    <location>
        <begin position="164"/>
        <end position="196"/>
    </location>
</feature>
<evidence type="ECO:0000256" key="7">
    <source>
        <dbReference type="ARBA" id="ARBA00023043"/>
    </source>
</evidence>
<gene>
    <name evidence="16" type="ORF">PHAECO_LOCUS1391</name>
</gene>
<keyword evidence="4 14" id="KW-0812">Transmembrane</keyword>
<proteinExistence type="predicted"/>
<evidence type="ECO:0000256" key="8">
    <source>
        <dbReference type="ARBA" id="ARBA00023065"/>
    </source>
</evidence>
<dbReference type="InterPro" id="IPR002110">
    <property type="entry name" value="Ankyrin_rpt"/>
</dbReference>
<keyword evidence="10" id="KW-0325">Glycoprotein</keyword>
<dbReference type="GO" id="GO:0005216">
    <property type="term" value="F:monoatomic ion channel activity"/>
    <property type="evidence" value="ECO:0007669"/>
    <property type="project" value="InterPro"/>
</dbReference>
<feature type="repeat" description="ANK" evidence="12">
    <location>
        <begin position="332"/>
        <end position="366"/>
    </location>
</feature>
<dbReference type="OrthoDB" id="7464126at2759"/>
<evidence type="ECO:0000256" key="13">
    <source>
        <dbReference type="SAM" id="MobiDB-lite"/>
    </source>
</evidence>
<evidence type="ECO:0000313" key="16">
    <source>
        <dbReference type="EMBL" id="CAG9813072.1"/>
    </source>
</evidence>
<keyword evidence="2" id="KW-0813">Transport</keyword>
<keyword evidence="11" id="KW-0407">Ion channel</keyword>
<feature type="transmembrane region" description="Helical" evidence="14">
    <location>
        <begin position="707"/>
        <end position="729"/>
    </location>
</feature>
<feature type="transmembrane region" description="Helical" evidence="14">
    <location>
        <begin position="533"/>
        <end position="550"/>
    </location>
</feature>
<dbReference type="Pfam" id="PF12796">
    <property type="entry name" value="Ank_2"/>
    <property type="match status" value="2"/>
</dbReference>
<dbReference type="PROSITE" id="PS50088">
    <property type="entry name" value="ANK_REPEAT"/>
    <property type="match status" value="7"/>
</dbReference>
<dbReference type="PROSITE" id="PS50297">
    <property type="entry name" value="ANK_REP_REGION"/>
    <property type="match status" value="6"/>
</dbReference>
<feature type="compositionally biased region" description="Acidic residues" evidence="13">
    <location>
        <begin position="40"/>
        <end position="49"/>
    </location>
</feature>
<feature type="repeat" description="ANK" evidence="12">
    <location>
        <begin position="266"/>
        <end position="298"/>
    </location>
</feature>
<evidence type="ECO:0000256" key="10">
    <source>
        <dbReference type="ARBA" id="ARBA00023180"/>
    </source>
</evidence>
<feature type="transmembrane region" description="Helical" evidence="14">
    <location>
        <begin position="601"/>
        <end position="621"/>
    </location>
</feature>
<protein>
    <recommendedName>
        <fullName evidence="15">Ion transport domain-containing protein</fullName>
    </recommendedName>
</protein>
<feature type="repeat" description="ANK" evidence="12">
    <location>
        <begin position="130"/>
        <end position="162"/>
    </location>
</feature>
<evidence type="ECO:0000259" key="15">
    <source>
        <dbReference type="Pfam" id="PF00520"/>
    </source>
</evidence>
<dbReference type="EMBL" id="OU896707">
    <property type="protein sequence ID" value="CAG9813072.1"/>
    <property type="molecule type" value="Genomic_DNA"/>
</dbReference>
<keyword evidence="17" id="KW-1185">Reference proteome</keyword>
<feature type="transmembrane region" description="Helical" evidence="14">
    <location>
        <begin position="491"/>
        <end position="513"/>
    </location>
</feature>
<keyword evidence="8" id="KW-0406">Ion transport</keyword>
<keyword evidence="3" id="KW-0716">Sensory transduction</keyword>
<dbReference type="SMART" id="SM00248">
    <property type="entry name" value="ANK"/>
    <property type="match status" value="9"/>
</dbReference>
<dbReference type="GO" id="GO:0034703">
    <property type="term" value="C:cation channel complex"/>
    <property type="evidence" value="ECO:0007669"/>
    <property type="project" value="UniProtKB-ARBA"/>
</dbReference>
<evidence type="ECO:0000256" key="6">
    <source>
        <dbReference type="ARBA" id="ARBA00022989"/>
    </source>
</evidence>
<evidence type="ECO:0000256" key="4">
    <source>
        <dbReference type="ARBA" id="ARBA00022692"/>
    </source>
</evidence>
<reference evidence="16" key="2">
    <citation type="submission" date="2022-10" db="EMBL/GenBank/DDBJ databases">
        <authorList>
            <consortium name="ENA_rothamsted_submissions"/>
            <consortium name="culmorum"/>
            <person name="King R."/>
        </authorList>
    </citation>
    <scope>NUCLEOTIDE SEQUENCE</scope>
</reference>
<sequence>MEGPSKHPHLGSGGDAPLLRWANDVESGGIPMEDFSSISSEEDTGSEYDTEQRTREKPNHEIWNTTSIWDGLMNLPDAEEITDLISKEDMNSILELNKGTALLLSSWLGNLKVLYGCIEARASLNTVDGNGRTAVHLAAYAGKTDCLRLLLERGAKVDSWDSSGQVTPLHCASGAGNLDCLRLLVKHGADVNAGLSGPSSKSPLYHAVQSSIVDCVRELLKENASPNTPQVFSESPLHVAAELGNSETMKLLLDHGAAVDVQCGPDKMTPLHFAAEDGDLECVRLLINAGAQVSSRNQKRQTPLHLAALAQSTETIGFLLRKGADVNASDSDGRTPLHCSIVKASRSCECVRLLLCARPNVNQPDIFGYTPLHLAALNEYSHCVMLLINNGGDVTARTNGGISVLTFITRKTPDVITKYVMKFDNSVKLNDHELGDVDCELKLDFRVLVPSMGNKESELLLNFIEVGHKEVLKHPLIATFLFLKWRRIRKFFLFSLLYHTLFVCIFTFYIIGVYLRNCSEAEGSGKLCSVPEYVKTVGYVLLFLNILVLAKEFFQIAHNWWIYVKEWENWLQLMIVLSVFCCVQPTYHMNVQKDVFIWQHHVAAISIFLAWVELMMIVGRFPMFGLYIQMFTRVSINFGKFMLAYFCLFIAFSLSFGVIFGNYPAFNDLKWVLLKVIIMMSGELEYEDVFFPEDKQHGIRYPYTAHLMYLCFVLLVTVILTNLLVGLAVSDIQGLQQSAGLDRLVRQAELVAHLESMLFSRLLTCVPQKLMNYLHSHALLLRSQYHWALYIRPNDPREGRIPRPLIQHIYQLVVEKKERPKKRNKLSKLDYYYDAVSPSLSRLSSYSDCLRHEKYPRSKSQMVMLRAQVDEAAREFMEQNKMFRQKFDRIYQVLNNQK</sequence>
<feature type="domain" description="Ion transport" evidence="15">
    <location>
        <begin position="491"/>
        <end position="738"/>
    </location>
</feature>
<evidence type="ECO:0000256" key="9">
    <source>
        <dbReference type="ARBA" id="ARBA00023136"/>
    </source>
</evidence>
<dbReference type="AlphaFoldDB" id="A0A9N9S7J4"/>
<evidence type="ECO:0000256" key="1">
    <source>
        <dbReference type="ARBA" id="ARBA00004141"/>
    </source>
</evidence>
<comment type="subcellular location">
    <subcellularLocation>
        <location evidence="1">Membrane</location>
        <topology evidence="1">Multi-pass membrane protein</topology>
    </subcellularLocation>
</comment>
<dbReference type="Proteomes" id="UP001153737">
    <property type="component" value="Chromosome 1"/>
</dbReference>
<evidence type="ECO:0000256" key="12">
    <source>
        <dbReference type="PROSITE-ProRule" id="PRU00023"/>
    </source>
</evidence>
<keyword evidence="7 12" id="KW-0040">ANK repeat</keyword>
<evidence type="ECO:0000256" key="3">
    <source>
        <dbReference type="ARBA" id="ARBA00022606"/>
    </source>
</evidence>
<evidence type="ECO:0000256" key="11">
    <source>
        <dbReference type="ARBA" id="ARBA00023303"/>
    </source>
</evidence>
<dbReference type="SUPFAM" id="SSF48403">
    <property type="entry name" value="Ankyrin repeat"/>
    <property type="match status" value="1"/>
</dbReference>
<keyword evidence="5" id="KW-0677">Repeat</keyword>
<keyword evidence="6 14" id="KW-1133">Transmembrane helix</keyword>
<accession>A0A9N9S7J4</accession>
<organism evidence="16 17">
    <name type="scientific">Phaedon cochleariae</name>
    <name type="common">Mustard beetle</name>
    <dbReference type="NCBI Taxonomy" id="80249"/>
    <lineage>
        <taxon>Eukaryota</taxon>
        <taxon>Metazoa</taxon>
        <taxon>Ecdysozoa</taxon>
        <taxon>Arthropoda</taxon>
        <taxon>Hexapoda</taxon>
        <taxon>Insecta</taxon>
        <taxon>Pterygota</taxon>
        <taxon>Neoptera</taxon>
        <taxon>Endopterygota</taxon>
        <taxon>Coleoptera</taxon>
        <taxon>Polyphaga</taxon>
        <taxon>Cucujiformia</taxon>
        <taxon>Chrysomeloidea</taxon>
        <taxon>Chrysomelidae</taxon>
        <taxon>Chrysomelinae</taxon>
        <taxon>Chrysomelini</taxon>
        <taxon>Phaedon</taxon>
    </lineage>
</organism>
<dbReference type="Pfam" id="PF00520">
    <property type="entry name" value="Ion_trans"/>
    <property type="match status" value="1"/>
</dbReference>
<feature type="compositionally biased region" description="Basic and acidic residues" evidence="13">
    <location>
        <begin position="50"/>
        <end position="60"/>
    </location>
</feature>
<dbReference type="InterPro" id="IPR005821">
    <property type="entry name" value="Ion_trans_dom"/>
</dbReference>
<feature type="repeat" description="ANK" evidence="12">
    <location>
        <begin position="232"/>
        <end position="264"/>
    </location>
</feature>
<feature type="repeat" description="ANK" evidence="12">
    <location>
        <begin position="299"/>
        <end position="331"/>
    </location>
</feature>
<reference evidence="16" key="1">
    <citation type="submission" date="2022-01" db="EMBL/GenBank/DDBJ databases">
        <authorList>
            <person name="King R."/>
        </authorList>
    </citation>
    <scope>NUCLEOTIDE SEQUENCE</scope>
</reference>
<dbReference type="InterPro" id="IPR052076">
    <property type="entry name" value="TRP_cation_channel"/>
</dbReference>
<dbReference type="PRINTS" id="PR01415">
    <property type="entry name" value="ANKYRIN"/>
</dbReference>
<feature type="transmembrane region" description="Helical" evidence="14">
    <location>
        <begin position="642"/>
        <end position="663"/>
    </location>
</feature>
<evidence type="ECO:0000256" key="14">
    <source>
        <dbReference type="SAM" id="Phobius"/>
    </source>
</evidence>